<organism evidence="1 2">
    <name type="scientific">Neoasaia chiangmaiensis</name>
    <dbReference type="NCBI Taxonomy" id="320497"/>
    <lineage>
        <taxon>Bacteria</taxon>
        <taxon>Pseudomonadati</taxon>
        <taxon>Pseudomonadota</taxon>
        <taxon>Alphaproteobacteria</taxon>
        <taxon>Acetobacterales</taxon>
        <taxon>Acetobacteraceae</taxon>
        <taxon>Neoasaia</taxon>
    </lineage>
</organism>
<accession>A0A1U9KR20</accession>
<dbReference type="RefSeq" id="WP_077807187.1">
    <property type="nucleotide sequence ID" value="NZ_CP014691.1"/>
</dbReference>
<reference evidence="1 2" key="1">
    <citation type="submission" date="2016-03" db="EMBL/GenBank/DDBJ databases">
        <title>Acetic acid bacteria sequencing.</title>
        <authorList>
            <person name="Brandt J."/>
            <person name="Jakob F."/>
            <person name="Vogel R.F."/>
        </authorList>
    </citation>
    <scope>NUCLEOTIDE SEQUENCE [LARGE SCALE GENOMIC DNA]</scope>
    <source>
        <strain evidence="1 2">NBRC 101099</strain>
    </source>
</reference>
<evidence type="ECO:0000313" key="2">
    <source>
        <dbReference type="Proteomes" id="UP000188604"/>
    </source>
</evidence>
<dbReference type="AlphaFoldDB" id="A0A1U9KR20"/>
<gene>
    <name evidence="1" type="ORF">A0U93_09730</name>
</gene>
<dbReference type="Proteomes" id="UP000188604">
    <property type="component" value="Chromosome"/>
</dbReference>
<dbReference type="EMBL" id="CP014691">
    <property type="protein sequence ID" value="AQS88172.1"/>
    <property type="molecule type" value="Genomic_DNA"/>
</dbReference>
<proteinExistence type="predicted"/>
<keyword evidence="2" id="KW-1185">Reference proteome</keyword>
<name>A0A1U9KR20_9PROT</name>
<sequence>MSESSNPRQPSRKLTEHEAVIIINRIKGREFQNRIAADFDVNPGRISDIKMGRLYPHLPRPPHWTWPKKTD</sequence>
<dbReference type="KEGG" id="nch:A0U93_09730"/>
<protein>
    <submittedName>
        <fullName evidence="1">Uncharacterized protein</fullName>
    </submittedName>
</protein>
<evidence type="ECO:0000313" key="1">
    <source>
        <dbReference type="EMBL" id="AQS88172.1"/>
    </source>
</evidence>